<sequence>MPVLDLVYNSFSGSFRQQRLTALVAALEREGFAVNPLPSRIDGIDLSGKAELVCVHGGDGTLRDTVQALGDRAGQVPLCIAPSGTINLVARELGYAKQPAAFARQLHAAWERGPGSWVKSPLYRLGDMPIVACLSIGPDSQAVARVSSSLKKRIGRYAYVVAMMRQIRAWPRDPMTIRGELADGRPFECEAEAAIVSHGALYGGPFRLSHHAALEADSVELITLGRSTRLDTLRLVTAALLRQSLAERGIADIRTCRRIAFDRCVTPVQVDGDHMPDCAYAIAPGGLALTYVV</sequence>
<dbReference type="InterPro" id="IPR016064">
    <property type="entry name" value="NAD/diacylglycerol_kinase_sf"/>
</dbReference>
<keyword evidence="3" id="KW-1185">Reference proteome</keyword>
<dbReference type="RefSeq" id="WP_115416278.1">
    <property type="nucleotide sequence ID" value="NZ_CP031357.1"/>
</dbReference>
<dbReference type="GO" id="GO:0016301">
    <property type="term" value="F:kinase activity"/>
    <property type="evidence" value="ECO:0007669"/>
    <property type="project" value="InterPro"/>
</dbReference>
<name>A0A345YDU2_9SPHN</name>
<gene>
    <name evidence="2" type="ORF">DVR09_06850</name>
</gene>
<dbReference type="EMBL" id="CP031357">
    <property type="protein sequence ID" value="AXK42094.1"/>
    <property type="molecule type" value="Genomic_DNA"/>
</dbReference>
<feature type="domain" description="DAGKc" evidence="1">
    <location>
        <begin position="6"/>
        <end position="106"/>
    </location>
</feature>
<dbReference type="AlphaFoldDB" id="A0A345YDU2"/>
<dbReference type="KEGG" id="err:DVR09_06850"/>
<reference evidence="3" key="1">
    <citation type="submission" date="2018-07" db="EMBL/GenBank/DDBJ databases">
        <title>Genome sequence of Erythrobacter strain YH-07, an antagonistic bacterium isolated from Yellow Sea.</title>
        <authorList>
            <person name="Tang T."/>
            <person name="Liu Q."/>
            <person name="Sun X."/>
        </authorList>
    </citation>
    <scope>NUCLEOTIDE SEQUENCE [LARGE SCALE GENOMIC DNA]</scope>
    <source>
        <strain evidence="3">YH-07</strain>
    </source>
</reference>
<dbReference type="Gene3D" id="2.60.200.40">
    <property type="match status" value="1"/>
</dbReference>
<dbReference type="OrthoDB" id="9815110at2"/>
<evidence type="ECO:0000259" key="1">
    <source>
        <dbReference type="Pfam" id="PF00781"/>
    </source>
</evidence>
<dbReference type="Pfam" id="PF00781">
    <property type="entry name" value="DAGK_cat"/>
    <property type="match status" value="1"/>
</dbReference>
<accession>A0A345YDU2</accession>
<dbReference type="Gene3D" id="3.40.50.10330">
    <property type="entry name" value="Probable inorganic polyphosphate/atp-NAD kinase, domain 1"/>
    <property type="match status" value="1"/>
</dbReference>
<dbReference type="InterPro" id="IPR017438">
    <property type="entry name" value="ATP-NAD_kinase_N"/>
</dbReference>
<evidence type="ECO:0000313" key="3">
    <source>
        <dbReference type="Proteomes" id="UP000254508"/>
    </source>
</evidence>
<protein>
    <recommendedName>
        <fullName evidence="1">DAGKc domain-containing protein</fullName>
    </recommendedName>
</protein>
<proteinExistence type="predicted"/>
<dbReference type="InterPro" id="IPR001206">
    <property type="entry name" value="Diacylglycerol_kinase_cat_dom"/>
</dbReference>
<dbReference type="SUPFAM" id="SSF111331">
    <property type="entry name" value="NAD kinase/diacylglycerol kinase-like"/>
    <property type="match status" value="1"/>
</dbReference>
<dbReference type="Proteomes" id="UP000254508">
    <property type="component" value="Chromosome"/>
</dbReference>
<organism evidence="2 3">
    <name type="scientific">Erythrobacter aureus</name>
    <dbReference type="NCBI Taxonomy" id="2182384"/>
    <lineage>
        <taxon>Bacteria</taxon>
        <taxon>Pseudomonadati</taxon>
        <taxon>Pseudomonadota</taxon>
        <taxon>Alphaproteobacteria</taxon>
        <taxon>Sphingomonadales</taxon>
        <taxon>Erythrobacteraceae</taxon>
        <taxon>Erythrobacter/Porphyrobacter group</taxon>
        <taxon>Erythrobacter</taxon>
    </lineage>
</organism>
<evidence type="ECO:0000313" key="2">
    <source>
        <dbReference type="EMBL" id="AXK42094.1"/>
    </source>
</evidence>